<evidence type="ECO:0000313" key="2">
    <source>
        <dbReference type="Proteomes" id="UP000295560"/>
    </source>
</evidence>
<protein>
    <submittedName>
        <fullName evidence="1">Uncharacterized protein</fullName>
    </submittedName>
</protein>
<gene>
    <name evidence="1" type="ORF">EV378_4569</name>
</gene>
<name>A0A4R1HFZ8_PSEEN</name>
<reference evidence="1 2" key="1">
    <citation type="submission" date="2019-03" db="EMBL/GenBank/DDBJ databases">
        <title>Sequencing the genomes of 1000 actinobacteria strains.</title>
        <authorList>
            <person name="Klenk H.-P."/>
        </authorList>
    </citation>
    <scope>NUCLEOTIDE SEQUENCE [LARGE SCALE GENOMIC DNA]</scope>
    <source>
        <strain evidence="1 2">DSM 44969</strain>
    </source>
</reference>
<organism evidence="1 2">
    <name type="scientific">Pseudonocardia endophytica</name>
    <dbReference type="NCBI Taxonomy" id="401976"/>
    <lineage>
        <taxon>Bacteria</taxon>
        <taxon>Bacillati</taxon>
        <taxon>Actinomycetota</taxon>
        <taxon>Actinomycetes</taxon>
        <taxon>Pseudonocardiales</taxon>
        <taxon>Pseudonocardiaceae</taxon>
        <taxon>Pseudonocardia</taxon>
    </lineage>
</organism>
<dbReference type="Proteomes" id="UP000295560">
    <property type="component" value="Unassembled WGS sequence"/>
</dbReference>
<evidence type="ECO:0000313" key="1">
    <source>
        <dbReference type="EMBL" id="TCK20608.1"/>
    </source>
</evidence>
<dbReference type="EMBL" id="SMFZ01000002">
    <property type="protein sequence ID" value="TCK20608.1"/>
    <property type="molecule type" value="Genomic_DNA"/>
</dbReference>
<proteinExistence type="predicted"/>
<dbReference type="RefSeq" id="WP_207908834.1">
    <property type="nucleotide sequence ID" value="NZ_SMFZ01000002.1"/>
</dbReference>
<comment type="caution">
    <text evidence="1">The sequence shown here is derived from an EMBL/GenBank/DDBJ whole genome shotgun (WGS) entry which is preliminary data.</text>
</comment>
<keyword evidence="2" id="KW-1185">Reference proteome</keyword>
<accession>A0A4R1HFZ8</accession>
<sequence>MTTLPASRRTPTDVVFQHWRHSFEEDADGVEVFRPDDAVLPPAFGRDGFEMFPDGTFVQEDIGPADGIVRTSGRWHGRGARRVTVRFDGRRPDYAFEVLEVDETILRRRVDAAAAPVHYLGAEPADAATETFAQQPPASSSRLVDFNGAVIITLRSFPPQFVLRVDGTVPYESVQVELVPLVYVQRPDYWGIEVVGTMRGPCVAGTTPYLATLPLARTTGTLGIDVIGATRTERIDLGPSDGSADCRDWTAFLDRQPIDPPTLRVRGVCTVPDGTTIELKRHEPPGINPRDLLLDKIVTRGAATTDGTSDVEVVFETPARPGSLDTVTILPDGPTLTVEDVF</sequence>
<dbReference type="AlphaFoldDB" id="A0A4R1HFZ8"/>